<dbReference type="GO" id="GO:0008270">
    <property type="term" value="F:zinc ion binding"/>
    <property type="evidence" value="ECO:0007669"/>
    <property type="project" value="UniProtKB-KW"/>
</dbReference>
<name>A0A1G4TUT7_9BACL</name>
<keyword evidence="3" id="KW-0863">Zinc-finger</keyword>
<keyword evidence="4" id="KW-1185">Reference proteome</keyword>
<feature type="domain" description="Transposase IS204/IS1001/IS1096/IS1165 zinc-finger" evidence="1">
    <location>
        <begin position="39"/>
        <end position="76"/>
    </location>
</feature>
<dbReference type="EMBL" id="FMTT01000069">
    <property type="protein sequence ID" value="SCW85027.1"/>
    <property type="molecule type" value="Genomic_DNA"/>
</dbReference>
<keyword evidence="3" id="KW-0862">Zinc</keyword>
<evidence type="ECO:0000313" key="3">
    <source>
        <dbReference type="EMBL" id="SCW85027.1"/>
    </source>
</evidence>
<organism evidence="3 4">
    <name type="scientific">Paenibacillus tianmuensis</name>
    <dbReference type="NCBI Taxonomy" id="624147"/>
    <lineage>
        <taxon>Bacteria</taxon>
        <taxon>Bacillati</taxon>
        <taxon>Bacillota</taxon>
        <taxon>Bacilli</taxon>
        <taxon>Bacillales</taxon>
        <taxon>Paenibacillaceae</taxon>
        <taxon>Paenibacillus</taxon>
    </lineage>
</organism>
<keyword evidence="3" id="KW-0479">Metal-binding</keyword>
<evidence type="ECO:0000259" key="1">
    <source>
        <dbReference type="Pfam" id="PF14690"/>
    </source>
</evidence>
<dbReference type="EMBL" id="FMTT01000051">
    <property type="protein sequence ID" value="SCW80442.1"/>
    <property type="molecule type" value="Genomic_DNA"/>
</dbReference>
<sequence>MPLQYINELLGLPELKLQKIVSMDAQEVHLEALPVATKQPCPICHSEQEVKRDGRNKPRKIRHLSIFGRKSYLHVPSL</sequence>
<dbReference type="Pfam" id="PF14690">
    <property type="entry name" value="Zn_ribbon_ISL3"/>
    <property type="match status" value="1"/>
</dbReference>
<dbReference type="Proteomes" id="UP000198601">
    <property type="component" value="Unassembled WGS sequence"/>
</dbReference>
<reference evidence="4" key="1">
    <citation type="submission" date="2016-10" db="EMBL/GenBank/DDBJ databases">
        <authorList>
            <person name="Varghese N."/>
            <person name="Submissions S."/>
        </authorList>
    </citation>
    <scope>NUCLEOTIDE SEQUENCE [LARGE SCALE GENOMIC DNA]</scope>
    <source>
        <strain evidence="4">CGMCC 1.8946</strain>
    </source>
</reference>
<proteinExistence type="predicted"/>
<dbReference type="AlphaFoldDB" id="A0A1G4TUT7"/>
<reference evidence="3" key="2">
    <citation type="submission" date="2016-10" db="EMBL/GenBank/DDBJ databases">
        <authorList>
            <person name="de Groot N.N."/>
        </authorList>
    </citation>
    <scope>NUCLEOTIDE SEQUENCE [LARGE SCALE GENOMIC DNA]</scope>
    <source>
        <strain evidence="3">CGMCC 1.8946</strain>
    </source>
</reference>
<dbReference type="InterPro" id="IPR029261">
    <property type="entry name" value="Transposase_Znf"/>
</dbReference>
<dbReference type="OrthoDB" id="6197054at2"/>
<protein>
    <submittedName>
        <fullName evidence="3">Zinc-finger of transposase IS204/IS1001/IS1096/IS1165</fullName>
    </submittedName>
</protein>
<accession>A0A1G4TUT7</accession>
<feature type="non-terminal residue" evidence="3">
    <location>
        <position position="78"/>
    </location>
</feature>
<gene>
    <name evidence="2" type="ORF">SAMN04487970_105152</name>
    <name evidence="3" type="ORF">SAMN04487970_10691</name>
</gene>
<dbReference type="RefSeq" id="WP_143006971.1">
    <property type="nucleotide sequence ID" value="NZ_FMTT01000051.1"/>
</dbReference>
<evidence type="ECO:0000313" key="2">
    <source>
        <dbReference type="EMBL" id="SCW80442.1"/>
    </source>
</evidence>
<evidence type="ECO:0000313" key="4">
    <source>
        <dbReference type="Proteomes" id="UP000198601"/>
    </source>
</evidence>